<dbReference type="GO" id="GO:0006631">
    <property type="term" value="P:fatty acid metabolic process"/>
    <property type="evidence" value="ECO:0007669"/>
    <property type="project" value="TreeGrafter"/>
</dbReference>
<comment type="similarity">
    <text evidence="1">Belongs to the ATP-dependent AMP-binding enzyme family.</text>
</comment>
<dbReference type="Pfam" id="PF13193">
    <property type="entry name" value="AMP-binding_C"/>
    <property type="match status" value="1"/>
</dbReference>
<accession>A0AAN1JA03</accession>
<evidence type="ECO:0000259" key="4">
    <source>
        <dbReference type="Pfam" id="PF13193"/>
    </source>
</evidence>
<evidence type="ECO:0000256" key="2">
    <source>
        <dbReference type="ARBA" id="ARBA00022598"/>
    </source>
</evidence>
<dbReference type="InterPro" id="IPR000873">
    <property type="entry name" value="AMP-dep_synth/lig_dom"/>
</dbReference>
<sequence>MATQAAGLGAVIEPKDGLSYVRGSTDIPLSESTVGQFLVDTARRFPERPAVVFREQEIRWCWQEFQQEVDILASGLLELGIQKGDRVGIWSPNRVEWLMTQFATARIGAVLVNINPAYRLAELEYALNKVGCKAIISAEKFKSSMYLQMLQELAPELASATPGDLRAARLPDLRIVIRMCDTETPGMLTFSDVIERGRTAFDPARLDAIGATLDANDPINIQFTSGTTGNPKGATLTHRNVVNNARYIAMAMRLTEQDSLCIPVPLYHCFGMVLAVLACVSVGAAMVFPGEAFDPGATLKAVAEEKCTALHGVPTMFIAELDHPDFAIFDLSRLRTGIMAGSPCPIETMKRVVSQMHLAEITIAYGMTETSPVSFQSSTTDPLDKRTTTVGRIQPHLEVKVVDPLGNIVPVGETGELCTRGYSVMDGYWGDEAKTRESVVDGWMHTGDLATIDAEGYCNIVGRLKDMLIRGGENIYPREIEEFLFRHPKIQSAQVFGVPDSKYGEEVCAWIVVRAGEHLTAEDVQEFCRGQIAHYKIPKYIRFVDELPMTVTGKVQKFVMRERMIDELRLKEDKTA</sequence>
<dbReference type="Gene3D" id="3.30.300.30">
    <property type="match status" value="1"/>
</dbReference>
<dbReference type="FunFam" id="3.30.300.30:FF:000008">
    <property type="entry name" value="2,3-dihydroxybenzoate-AMP ligase"/>
    <property type="match status" value="1"/>
</dbReference>
<dbReference type="FunFam" id="3.40.50.12780:FF:000003">
    <property type="entry name" value="Long-chain-fatty-acid--CoA ligase FadD"/>
    <property type="match status" value="1"/>
</dbReference>
<dbReference type="GO" id="GO:0031956">
    <property type="term" value="F:medium-chain fatty acid-CoA ligase activity"/>
    <property type="evidence" value="ECO:0007669"/>
    <property type="project" value="TreeGrafter"/>
</dbReference>
<evidence type="ECO:0000256" key="1">
    <source>
        <dbReference type="ARBA" id="ARBA00006432"/>
    </source>
</evidence>
<dbReference type="EMBL" id="CP026105">
    <property type="protein sequence ID" value="AUT69957.1"/>
    <property type="molecule type" value="Genomic_DNA"/>
</dbReference>
<dbReference type="PROSITE" id="PS00455">
    <property type="entry name" value="AMP_BINDING"/>
    <property type="match status" value="1"/>
</dbReference>
<evidence type="ECO:0000313" key="5">
    <source>
        <dbReference type="EMBL" id="AUT69957.1"/>
    </source>
</evidence>
<dbReference type="SUPFAM" id="SSF56801">
    <property type="entry name" value="Acetyl-CoA synthetase-like"/>
    <property type="match status" value="1"/>
</dbReference>
<name>A0AAN1JA03_9BURK</name>
<dbReference type="PANTHER" id="PTHR43201">
    <property type="entry name" value="ACYL-COA SYNTHETASE"/>
    <property type="match status" value="1"/>
</dbReference>
<feature type="domain" description="AMP-dependent synthetase/ligase" evidence="3">
    <location>
        <begin position="40"/>
        <end position="429"/>
    </location>
</feature>
<dbReference type="InterPro" id="IPR025110">
    <property type="entry name" value="AMP-bd_C"/>
</dbReference>
<dbReference type="AlphaFoldDB" id="A0AAN1JA03"/>
<dbReference type="InterPro" id="IPR042099">
    <property type="entry name" value="ANL_N_sf"/>
</dbReference>
<dbReference type="Gene3D" id="3.40.50.12780">
    <property type="entry name" value="N-terminal domain of ligase-like"/>
    <property type="match status" value="1"/>
</dbReference>
<dbReference type="CDD" id="cd05917">
    <property type="entry name" value="FACL_like_2"/>
    <property type="match status" value="1"/>
</dbReference>
<dbReference type="InterPro" id="IPR045851">
    <property type="entry name" value="AMP-bd_C_sf"/>
</dbReference>
<dbReference type="InterPro" id="IPR020845">
    <property type="entry name" value="AMP-binding_CS"/>
</dbReference>
<dbReference type="GeneID" id="55530200"/>
<evidence type="ECO:0000259" key="3">
    <source>
        <dbReference type="Pfam" id="PF00501"/>
    </source>
</evidence>
<dbReference type="Pfam" id="PF00501">
    <property type="entry name" value="AMP-binding"/>
    <property type="match status" value="1"/>
</dbReference>
<reference evidence="5 6" key="1">
    <citation type="submission" date="2018-01" db="EMBL/GenBank/DDBJ databases">
        <title>Species boundaries and ecological features among Paraburkholderia terrae DSMZ17804T, P. hospita DSMZ17164T and P. caribensis DSMZ13236T.</title>
        <authorList>
            <person name="Pratama A.A."/>
        </authorList>
    </citation>
    <scope>NUCLEOTIDE SEQUENCE [LARGE SCALE GENOMIC DNA]</scope>
    <source>
        <strain evidence="5 6">DSM 17164</strain>
    </source>
</reference>
<organism evidence="5 6">
    <name type="scientific">Paraburkholderia hospita</name>
    <dbReference type="NCBI Taxonomy" id="169430"/>
    <lineage>
        <taxon>Bacteria</taxon>
        <taxon>Pseudomonadati</taxon>
        <taxon>Pseudomonadota</taxon>
        <taxon>Betaproteobacteria</taxon>
        <taxon>Burkholderiales</taxon>
        <taxon>Burkholderiaceae</taxon>
        <taxon>Paraburkholderia</taxon>
    </lineage>
</organism>
<feature type="domain" description="AMP-binding enzyme C-terminal" evidence="4">
    <location>
        <begin position="479"/>
        <end position="554"/>
    </location>
</feature>
<proteinExistence type="inferred from homology"/>
<gene>
    <name evidence="5" type="ORF">C2L64_17905</name>
</gene>
<dbReference type="NCBIfam" id="NF009233">
    <property type="entry name" value="PRK12583.1"/>
    <property type="match status" value="1"/>
</dbReference>
<dbReference type="PANTHER" id="PTHR43201:SF5">
    <property type="entry name" value="MEDIUM-CHAIN ACYL-COA LIGASE ACSF2, MITOCHONDRIAL"/>
    <property type="match status" value="1"/>
</dbReference>
<dbReference type="KEGG" id="phs:C2L64_17905"/>
<evidence type="ECO:0000313" key="6">
    <source>
        <dbReference type="Proteomes" id="UP000236649"/>
    </source>
</evidence>
<protein>
    <submittedName>
        <fullName evidence="5">AMP-binding protein</fullName>
    </submittedName>
</protein>
<keyword evidence="2" id="KW-0436">Ligase</keyword>
<dbReference type="RefSeq" id="WP_090834693.1">
    <property type="nucleotide sequence ID" value="NZ_CADFGJ010000002.1"/>
</dbReference>
<dbReference type="Proteomes" id="UP000236649">
    <property type="component" value="Chromosome 1"/>
</dbReference>